<proteinExistence type="predicted"/>
<feature type="compositionally biased region" description="Basic and acidic residues" evidence="1">
    <location>
        <begin position="170"/>
        <end position="188"/>
    </location>
</feature>
<name>A0ABR1X486_9PEZI</name>
<reference evidence="2 3" key="1">
    <citation type="submission" date="2023-01" db="EMBL/GenBank/DDBJ databases">
        <title>Analysis of 21 Apiospora genomes using comparative genomics revels a genus with tremendous synthesis potential of carbohydrate active enzymes and secondary metabolites.</title>
        <authorList>
            <person name="Sorensen T."/>
        </authorList>
    </citation>
    <scope>NUCLEOTIDE SEQUENCE [LARGE SCALE GENOMIC DNA]</scope>
    <source>
        <strain evidence="2 3">CBS 114990</strain>
    </source>
</reference>
<dbReference type="RefSeq" id="XP_066673073.1">
    <property type="nucleotide sequence ID" value="XM_066809455.1"/>
</dbReference>
<feature type="compositionally biased region" description="Low complexity" evidence="1">
    <location>
        <begin position="150"/>
        <end position="169"/>
    </location>
</feature>
<accession>A0ABR1X486</accession>
<dbReference type="GeneID" id="92042515"/>
<evidence type="ECO:0000313" key="3">
    <source>
        <dbReference type="Proteomes" id="UP001433268"/>
    </source>
</evidence>
<organism evidence="2 3">
    <name type="scientific">Apiospora hydei</name>
    <dbReference type="NCBI Taxonomy" id="1337664"/>
    <lineage>
        <taxon>Eukaryota</taxon>
        <taxon>Fungi</taxon>
        <taxon>Dikarya</taxon>
        <taxon>Ascomycota</taxon>
        <taxon>Pezizomycotina</taxon>
        <taxon>Sordariomycetes</taxon>
        <taxon>Xylariomycetidae</taxon>
        <taxon>Amphisphaeriales</taxon>
        <taxon>Apiosporaceae</taxon>
        <taxon>Apiospora</taxon>
    </lineage>
</organism>
<dbReference type="EMBL" id="JAQQWN010000004">
    <property type="protein sequence ID" value="KAK8090179.1"/>
    <property type="molecule type" value="Genomic_DNA"/>
</dbReference>
<feature type="compositionally biased region" description="Pro residues" evidence="1">
    <location>
        <begin position="48"/>
        <end position="57"/>
    </location>
</feature>
<gene>
    <name evidence="2" type="ORF">PG997_005140</name>
</gene>
<feature type="compositionally biased region" description="Basic and acidic residues" evidence="1">
    <location>
        <begin position="16"/>
        <end position="38"/>
    </location>
</feature>
<feature type="region of interest" description="Disordered" evidence="1">
    <location>
        <begin position="1"/>
        <end position="117"/>
    </location>
</feature>
<protein>
    <submittedName>
        <fullName evidence="2">Uncharacterized protein</fullName>
    </submittedName>
</protein>
<dbReference type="Proteomes" id="UP001433268">
    <property type="component" value="Unassembled WGS sequence"/>
</dbReference>
<comment type="caution">
    <text evidence="2">The sequence shown here is derived from an EMBL/GenBank/DDBJ whole genome shotgun (WGS) entry which is preliminary data.</text>
</comment>
<evidence type="ECO:0000256" key="1">
    <source>
        <dbReference type="SAM" id="MobiDB-lite"/>
    </source>
</evidence>
<keyword evidence="3" id="KW-1185">Reference proteome</keyword>
<evidence type="ECO:0000313" key="2">
    <source>
        <dbReference type="EMBL" id="KAK8090179.1"/>
    </source>
</evidence>
<feature type="compositionally biased region" description="Basic and acidic residues" evidence="1">
    <location>
        <begin position="69"/>
        <end position="107"/>
    </location>
</feature>
<feature type="region of interest" description="Disordered" evidence="1">
    <location>
        <begin position="134"/>
        <end position="196"/>
    </location>
</feature>
<sequence>MSDSAATSSPAPPSKSESKTPQQKEEQKPEQKQPEQKQPEQTQAPKQSQPPPPPPKTDPAEEDADENVEAVKDEMKKHGLIEDITKKLSESKDLEAQSRSLRERAEQLAEENPEEADKLRAEAGELEEKAKKLIKGRGACRTARSRAAPRARGSGPASRAGWGRSWGRWSGDRVDPDDGARDLDRGGDGGDSWALG</sequence>